<evidence type="ECO:0000256" key="6">
    <source>
        <dbReference type="ARBA" id="ARBA00022898"/>
    </source>
</evidence>
<name>E1IBN2_9CHLR</name>
<dbReference type="Gene3D" id="3.40.640.10">
    <property type="entry name" value="Type I PLP-dependent aspartate aminotransferase-like (Major domain)"/>
    <property type="match status" value="1"/>
</dbReference>
<dbReference type="GO" id="GO:0008483">
    <property type="term" value="F:transaminase activity"/>
    <property type="evidence" value="ECO:0007669"/>
    <property type="project" value="UniProtKB-KW"/>
</dbReference>
<dbReference type="SUPFAM" id="SSF53383">
    <property type="entry name" value="PLP-dependent transferases"/>
    <property type="match status" value="1"/>
</dbReference>
<proteinExistence type="inferred from homology"/>
<evidence type="ECO:0000256" key="3">
    <source>
        <dbReference type="ARBA" id="ARBA00011738"/>
    </source>
</evidence>
<dbReference type="AlphaFoldDB" id="E1IBN2"/>
<dbReference type="Proteomes" id="UP000054010">
    <property type="component" value="Unassembled WGS sequence"/>
</dbReference>
<dbReference type="STRING" id="765420.OSCT_0733"/>
<evidence type="ECO:0000259" key="7">
    <source>
        <dbReference type="Pfam" id="PF00155"/>
    </source>
</evidence>
<dbReference type="FunFam" id="3.40.640.10:FF:000053">
    <property type="entry name" value="Aminotransferase, class I"/>
    <property type="match status" value="1"/>
</dbReference>
<gene>
    <name evidence="8" type="ORF">OSCT_0733</name>
</gene>
<comment type="cofactor">
    <cofactor evidence="1">
        <name>pyridoxal 5'-phosphate</name>
        <dbReference type="ChEBI" id="CHEBI:597326"/>
    </cofactor>
</comment>
<comment type="subunit">
    <text evidence="3">Homodimer.</text>
</comment>
<keyword evidence="6" id="KW-0663">Pyridoxal phosphate</keyword>
<accession>E1IBN2</accession>
<feature type="domain" description="Aminotransferase class I/classII large" evidence="7">
    <location>
        <begin position="51"/>
        <end position="388"/>
    </location>
</feature>
<keyword evidence="4 8" id="KW-0032">Aminotransferase</keyword>
<dbReference type="CDD" id="cd00609">
    <property type="entry name" value="AAT_like"/>
    <property type="match status" value="1"/>
</dbReference>
<evidence type="ECO:0000256" key="5">
    <source>
        <dbReference type="ARBA" id="ARBA00022679"/>
    </source>
</evidence>
<organism evidence="8 9">
    <name type="scientific">Oscillochloris trichoides DG-6</name>
    <dbReference type="NCBI Taxonomy" id="765420"/>
    <lineage>
        <taxon>Bacteria</taxon>
        <taxon>Bacillati</taxon>
        <taxon>Chloroflexota</taxon>
        <taxon>Chloroflexia</taxon>
        <taxon>Chloroflexales</taxon>
        <taxon>Chloroflexineae</taxon>
        <taxon>Oscillochloridaceae</taxon>
        <taxon>Oscillochloris</taxon>
    </lineage>
</organism>
<dbReference type="eggNOG" id="COG1167">
    <property type="taxonomic scope" value="Bacteria"/>
</dbReference>
<dbReference type="EMBL" id="ADVR01000012">
    <property type="protein sequence ID" value="EFO81451.1"/>
    <property type="molecule type" value="Genomic_DNA"/>
</dbReference>
<protein>
    <submittedName>
        <fullName evidence="8">Aminotransferase</fullName>
    </submittedName>
</protein>
<reference evidence="8 9" key="1">
    <citation type="journal article" date="2011" name="J. Bacteriol.">
        <title>Draft genome sequence of the anoxygenic filamentous phototrophic bacterium Oscillochloris trichoides subsp. DG-6.</title>
        <authorList>
            <person name="Kuznetsov B.B."/>
            <person name="Ivanovsky R.N."/>
            <person name="Keppen O.I."/>
            <person name="Sukhacheva M.V."/>
            <person name="Bumazhkin B.K."/>
            <person name="Patutina E.O."/>
            <person name="Beletsky A.V."/>
            <person name="Mardanov A.V."/>
            <person name="Baslerov R.V."/>
            <person name="Panteleeva A.N."/>
            <person name="Kolganova T.V."/>
            <person name="Ravin N.V."/>
            <person name="Skryabin K.G."/>
        </authorList>
    </citation>
    <scope>NUCLEOTIDE SEQUENCE [LARGE SCALE GENOMIC DNA]</scope>
    <source>
        <strain evidence="8 9">DG-6</strain>
    </source>
</reference>
<dbReference type="InterPro" id="IPR004839">
    <property type="entry name" value="Aminotransferase_I/II_large"/>
</dbReference>
<dbReference type="Gene3D" id="3.90.1150.10">
    <property type="entry name" value="Aspartate Aminotransferase, domain 1"/>
    <property type="match status" value="1"/>
</dbReference>
<evidence type="ECO:0000313" key="8">
    <source>
        <dbReference type="EMBL" id="EFO81451.1"/>
    </source>
</evidence>
<dbReference type="GO" id="GO:0030170">
    <property type="term" value="F:pyridoxal phosphate binding"/>
    <property type="evidence" value="ECO:0007669"/>
    <property type="project" value="InterPro"/>
</dbReference>
<sequence>MSINWSERIAQRAREMSSSAIRDLLKLTVQPEMISFGGGLPAPELFPSEEIGAACEQAIVEAPGSALQYGPTEGHAPLREMIAGWMHDLGMRVSPAQTLITSGSQQALDMLGKLLIDPGAPIAVESPTYLGALQAWQPYRPELVPLPMDDQGLQVEALAEVLARGVRPRFLYIVSSFQNPTGVTLAPERRQALVELAGRYDLPIIEDDPYGELYYEGTRATPLAALDCQLYGELRHVIYLSTFSKLLTPGLRVGWMIAPTGLIDKLVQVKQGLDLHTGSLAQVAAYLTCRDGLLTRHVPVLREVYGQRRDVMLAALHATMPAGVRWTHPAGGMFLWVTLPDGWDSAELLGRAISHQVAFVPGRTFYPAGDVINTMRLNFSFSPPELIKTGISRLAEVVRSYAPSGQLPL</sequence>
<comment type="caution">
    <text evidence="8">The sequence shown here is derived from an EMBL/GenBank/DDBJ whole genome shotgun (WGS) entry which is preliminary data.</text>
</comment>
<dbReference type="OrthoDB" id="9802328at2"/>
<dbReference type="PANTHER" id="PTHR42790:SF19">
    <property type="entry name" value="KYNURENINE_ALPHA-AMINOADIPATE AMINOTRANSFERASE, MITOCHONDRIAL"/>
    <property type="match status" value="1"/>
</dbReference>
<evidence type="ECO:0000256" key="1">
    <source>
        <dbReference type="ARBA" id="ARBA00001933"/>
    </source>
</evidence>
<evidence type="ECO:0000256" key="4">
    <source>
        <dbReference type="ARBA" id="ARBA00022576"/>
    </source>
</evidence>
<keyword evidence="5" id="KW-0808">Transferase</keyword>
<dbReference type="PANTHER" id="PTHR42790">
    <property type="entry name" value="AMINOTRANSFERASE"/>
    <property type="match status" value="1"/>
</dbReference>
<evidence type="ECO:0000256" key="2">
    <source>
        <dbReference type="ARBA" id="ARBA00007441"/>
    </source>
</evidence>
<evidence type="ECO:0000313" key="9">
    <source>
        <dbReference type="Proteomes" id="UP000054010"/>
    </source>
</evidence>
<dbReference type="HOGENOM" id="CLU_017584_0_6_0"/>
<comment type="similarity">
    <text evidence="2">Belongs to the class-I pyridoxal-phosphate-dependent aminotransferase family.</text>
</comment>
<keyword evidence="9" id="KW-1185">Reference proteome</keyword>
<dbReference type="InterPro" id="IPR050859">
    <property type="entry name" value="Class-I_PLP-dep_aminotransf"/>
</dbReference>
<dbReference type="Pfam" id="PF00155">
    <property type="entry name" value="Aminotran_1_2"/>
    <property type="match status" value="1"/>
</dbReference>
<dbReference type="InterPro" id="IPR015424">
    <property type="entry name" value="PyrdxlP-dep_Trfase"/>
</dbReference>
<dbReference type="InterPro" id="IPR015421">
    <property type="entry name" value="PyrdxlP-dep_Trfase_major"/>
</dbReference>
<dbReference type="GO" id="GO:1901605">
    <property type="term" value="P:alpha-amino acid metabolic process"/>
    <property type="evidence" value="ECO:0007669"/>
    <property type="project" value="TreeGrafter"/>
</dbReference>
<dbReference type="InterPro" id="IPR015422">
    <property type="entry name" value="PyrdxlP-dep_Trfase_small"/>
</dbReference>